<feature type="binding site" evidence="12">
    <location>
        <position position="273"/>
    </location>
    <ligand>
        <name>K(+)</name>
        <dbReference type="ChEBI" id="CHEBI:29103"/>
    </ligand>
</feature>
<keyword evidence="8 12" id="KW-0067">ATP-binding</keyword>
<feature type="binding site" evidence="12">
    <location>
        <begin position="237"/>
        <end position="238"/>
    </location>
    <ligand>
        <name>ATP</name>
        <dbReference type="ChEBI" id="CHEBI:30616"/>
    </ligand>
</feature>
<accession>A0AAW9SP23</accession>
<comment type="pathway">
    <text evidence="12">Carbohydrate metabolism; D-ribose degradation; D-ribose 5-phosphate from beta-D-ribopyranose: step 2/2.</text>
</comment>
<dbReference type="Proteomes" id="UP001428774">
    <property type="component" value="Unassembled WGS sequence"/>
</dbReference>
<keyword evidence="11 12" id="KW-0119">Carbohydrate metabolism</keyword>
<keyword evidence="6 12" id="KW-0547">Nucleotide-binding</keyword>
<dbReference type="GO" id="GO:0005737">
    <property type="term" value="C:cytoplasm"/>
    <property type="evidence" value="ECO:0007669"/>
    <property type="project" value="UniProtKB-SubCell"/>
</dbReference>
<evidence type="ECO:0000313" key="14">
    <source>
        <dbReference type="EMBL" id="MEN9063320.1"/>
    </source>
</evidence>
<evidence type="ECO:0000313" key="15">
    <source>
        <dbReference type="Proteomes" id="UP001428774"/>
    </source>
</evidence>
<evidence type="ECO:0000259" key="13">
    <source>
        <dbReference type="Pfam" id="PF00294"/>
    </source>
</evidence>
<dbReference type="PRINTS" id="PR00990">
    <property type="entry name" value="RIBOKINASE"/>
</dbReference>
<evidence type="ECO:0000256" key="1">
    <source>
        <dbReference type="ARBA" id="ARBA00005380"/>
    </source>
</evidence>
<dbReference type="GO" id="GO:0005524">
    <property type="term" value="F:ATP binding"/>
    <property type="evidence" value="ECO:0007669"/>
    <property type="project" value="UniProtKB-UniRule"/>
</dbReference>
<evidence type="ECO:0000256" key="3">
    <source>
        <dbReference type="ARBA" id="ARBA00016943"/>
    </source>
</evidence>
<dbReference type="InterPro" id="IPR011877">
    <property type="entry name" value="Ribokinase"/>
</dbReference>
<comment type="subcellular location">
    <subcellularLocation>
        <location evidence="12">Cytoplasm</location>
    </subcellularLocation>
</comment>
<dbReference type="GO" id="GO:0004747">
    <property type="term" value="F:ribokinase activity"/>
    <property type="evidence" value="ECO:0007669"/>
    <property type="project" value="UniProtKB-UniRule"/>
</dbReference>
<keyword evidence="4 12" id="KW-0808">Transferase</keyword>
<keyword evidence="10 12" id="KW-0630">Potassium</keyword>
<protein>
    <recommendedName>
        <fullName evidence="3 12">Ribokinase</fullName>
        <shortName evidence="12">RK</shortName>
        <ecNumber evidence="2 12">2.7.1.15</ecNumber>
    </recommendedName>
</protein>
<comment type="caution">
    <text evidence="14">The sequence shown here is derived from an EMBL/GenBank/DDBJ whole genome shotgun (WGS) entry which is preliminary data.</text>
</comment>
<evidence type="ECO:0000256" key="2">
    <source>
        <dbReference type="ARBA" id="ARBA00012035"/>
    </source>
</evidence>
<keyword evidence="7 12" id="KW-0418">Kinase</keyword>
<organism evidence="14 15">
    <name type="scientific">Ponticoccus litoralis</name>
    <dbReference type="NCBI Taxonomy" id="422297"/>
    <lineage>
        <taxon>Bacteria</taxon>
        <taxon>Pseudomonadati</taxon>
        <taxon>Pseudomonadota</taxon>
        <taxon>Alphaproteobacteria</taxon>
        <taxon>Rhodobacterales</taxon>
        <taxon>Roseobacteraceae</taxon>
        <taxon>Ponticoccus</taxon>
    </lineage>
</organism>
<feature type="binding site" evidence="12">
    <location>
        <position position="182"/>
    </location>
    <ligand>
        <name>ATP</name>
        <dbReference type="ChEBI" id="CHEBI:30616"/>
    </ligand>
</feature>
<dbReference type="Pfam" id="PF00294">
    <property type="entry name" value="PfkB"/>
    <property type="match status" value="1"/>
</dbReference>
<feature type="binding site" evidence="12">
    <location>
        <begin position="206"/>
        <end position="211"/>
    </location>
    <ligand>
        <name>ATP</name>
        <dbReference type="ChEBI" id="CHEBI:30616"/>
    </ligand>
</feature>
<keyword evidence="15" id="KW-1185">Reference proteome</keyword>
<feature type="binding site" evidence="12">
    <location>
        <position position="238"/>
    </location>
    <ligand>
        <name>substrate</name>
    </ligand>
</feature>
<evidence type="ECO:0000256" key="9">
    <source>
        <dbReference type="ARBA" id="ARBA00022842"/>
    </source>
</evidence>
<comment type="similarity">
    <text evidence="12">Belongs to the carbohydrate kinase PfkB family. Ribokinase subfamily.</text>
</comment>
<evidence type="ECO:0000256" key="11">
    <source>
        <dbReference type="ARBA" id="ARBA00023277"/>
    </source>
</evidence>
<dbReference type="AlphaFoldDB" id="A0AAW9SP23"/>
<evidence type="ECO:0000256" key="7">
    <source>
        <dbReference type="ARBA" id="ARBA00022777"/>
    </source>
</evidence>
<dbReference type="Gene3D" id="3.40.1190.20">
    <property type="match status" value="1"/>
</dbReference>
<evidence type="ECO:0000256" key="10">
    <source>
        <dbReference type="ARBA" id="ARBA00022958"/>
    </source>
</evidence>
<dbReference type="GO" id="GO:0019303">
    <property type="term" value="P:D-ribose catabolic process"/>
    <property type="evidence" value="ECO:0007669"/>
    <property type="project" value="UniProtKB-UniRule"/>
</dbReference>
<gene>
    <name evidence="12" type="primary">rbsK</name>
    <name evidence="14" type="ORF">ABFB10_22315</name>
</gene>
<evidence type="ECO:0000256" key="8">
    <source>
        <dbReference type="ARBA" id="ARBA00022840"/>
    </source>
</evidence>
<comment type="subunit">
    <text evidence="12">Homodimer.</text>
</comment>
<reference evidence="14 15" key="1">
    <citation type="submission" date="2024-05" db="EMBL/GenBank/DDBJ databases">
        <title>Genome sequence of Ponticoccus litoralis KCCM 90028.</title>
        <authorList>
            <person name="Kim J.M."/>
            <person name="Lee J.K."/>
            <person name="Choi B.J."/>
            <person name="Bayburt H."/>
            <person name="Baek J.H."/>
            <person name="Jeon C.O."/>
        </authorList>
    </citation>
    <scope>NUCLEOTIDE SEQUENCE [LARGE SCALE GENOMIC DNA]</scope>
    <source>
        <strain evidence="14 15">KCCM 90028</strain>
    </source>
</reference>
<feature type="domain" description="Carbohydrate kinase PfkB" evidence="13">
    <location>
        <begin position="28"/>
        <end position="282"/>
    </location>
</feature>
<dbReference type="InterPro" id="IPR029056">
    <property type="entry name" value="Ribokinase-like"/>
</dbReference>
<comment type="function">
    <text evidence="12">Catalyzes the phosphorylation of ribose at O-5 in a reaction requiring ATP and magnesium. The resulting D-ribose-5-phosphate can then be used either for sythesis of nucleotides, histidine, and tryptophan, or as a component of the pentose phosphate pathway.</text>
</comment>
<dbReference type="PROSITE" id="PS00583">
    <property type="entry name" value="PFKB_KINASES_1"/>
    <property type="match status" value="1"/>
</dbReference>
<dbReference type="CDD" id="cd01174">
    <property type="entry name" value="ribokinase"/>
    <property type="match status" value="1"/>
</dbReference>
<evidence type="ECO:0000256" key="5">
    <source>
        <dbReference type="ARBA" id="ARBA00022723"/>
    </source>
</evidence>
<dbReference type="HAMAP" id="MF_01987">
    <property type="entry name" value="Ribokinase"/>
    <property type="match status" value="1"/>
</dbReference>
<feature type="binding site" evidence="12">
    <location>
        <begin position="10"/>
        <end position="12"/>
    </location>
    <ligand>
        <name>substrate</name>
    </ligand>
</feature>
<evidence type="ECO:0000256" key="4">
    <source>
        <dbReference type="ARBA" id="ARBA00022679"/>
    </source>
</evidence>
<dbReference type="EC" id="2.7.1.15" evidence="2 12"/>
<dbReference type="SUPFAM" id="SSF53613">
    <property type="entry name" value="Ribokinase-like"/>
    <property type="match status" value="1"/>
</dbReference>
<keyword evidence="9 12" id="KW-0460">Magnesium</keyword>
<dbReference type="RefSeq" id="WP_347168410.1">
    <property type="nucleotide sequence ID" value="NZ_JBDNCH010000004.1"/>
</dbReference>
<evidence type="ECO:0000256" key="12">
    <source>
        <dbReference type="HAMAP-Rule" id="MF_01987"/>
    </source>
</evidence>
<comment type="similarity">
    <text evidence="1">Belongs to the carbohydrate kinase pfkB family.</text>
</comment>
<dbReference type="EMBL" id="JBDNCH010000004">
    <property type="protein sequence ID" value="MEN9063320.1"/>
    <property type="molecule type" value="Genomic_DNA"/>
</dbReference>
<feature type="binding site" evidence="12">
    <location>
        <position position="232"/>
    </location>
    <ligand>
        <name>K(+)</name>
        <dbReference type="ChEBI" id="CHEBI:29103"/>
    </ligand>
</feature>
<evidence type="ECO:0000256" key="6">
    <source>
        <dbReference type="ARBA" id="ARBA00022741"/>
    </source>
</evidence>
<feature type="binding site" evidence="12">
    <location>
        <begin position="38"/>
        <end position="42"/>
    </location>
    <ligand>
        <name>substrate</name>
    </ligand>
</feature>
<keyword evidence="12" id="KW-0963">Cytoplasm</keyword>
<sequence>MKAYVVGNAALDETLSIDDFPRPGASIFGASLSRDLGGKGLNQAVAMARTGLPCVFVAAVGQDARGREIADRLAREPLTPRLTQLSGVATDASTILMAAAGENAVITTREAASALSPGQAVEGLAGAAPGDLLVLQGNLSAGTTGALLREARARGMTTAMNPSPLQPYFAPLWPLVDLAFVNEGEAEALGGTGHLLAQGVQGVVLTLGAAGAALITAEGQTRVAAVPCTVRDTTGAGDCFMATALASAALRGVALDAKALTHATRAAAHTVARPGTVAAFPTEAEFADILGRAGQPS</sequence>
<comment type="caution">
    <text evidence="12">Lacks conserved residue(s) required for the propagation of feature annotation.</text>
</comment>
<feature type="binding site" evidence="12">
    <location>
        <position position="270"/>
    </location>
    <ligand>
        <name>K(+)</name>
        <dbReference type="ChEBI" id="CHEBI:29103"/>
    </ligand>
</feature>
<dbReference type="PANTHER" id="PTHR10584:SF166">
    <property type="entry name" value="RIBOKINASE"/>
    <property type="match status" value="1"/>
</dbReference>
<dbReference type="InterPro" id="IPR002173">
    <property type="entry name" value="Carboh/pur_kinase_PfkB_CS"/>
</dbReference>
<name>A0AAW9SP23_9RHOB</name>
<dbReference type="InterPro" id="IPR002139">
    <property type="entry name" value="Ribo/fructo_kinase"/>
</dbReference>
<comment type="activity regulation">
    <text evidence="12">Activated by a monovalent cation that binds near, but not in, the active site. The most likely occupant of the site in vivo is potassium. Ion binding induces a conformational change that may alter substrate affinity.</text>
</comment>
<feature type="binding site" evidence="12">
    <location>
        <position position="234"/>
    </location>
    <ligand>
        <name>K(+)</name>
        <dbReference type="ChEBI" id="CHEBI:29103"/>
    </ligand>
</feature>
<comment type="cofactor">
    <cofactor evidence="12">
        <name>Mg(2+)</name>
        <dbReference type="ChEBI" id="CHEBI:18420"/>
    </cofactor>
    <text evidence="12">Requires a divalent cation, most likely magnesium in vivo, as an electrophilic catalyst to aid phosphoryl group transfer. It is the chelate of the metal and the nucleotide that is the actual substrate.</text>
</comment>
<keyword evidence="5 12" id="KW-0479">Metal-binding</keyword>
<feature type="binding site" evidence="12">
    <location>
        <position position="275"/>
    </location>
    <ligand>
        <name>K(+)</name>
        <dbReference type="ChEBI" id="CHEBI:29103"/>
    </ligand>
</feature>
<feature type="active site" description="Proton acceptor" evidence="12">
    <location>
        <position position="238"/>
    </location>
</feature>
<dbReference type="GO" id="GO:0046872">
    <property type="term" value="F:metal ion binding"/>
    <property type="evidence" value="ECO:0007669"/>
    <property type="project" value="UniProtKB-KW"/>
</dbReference>
<proteinExistence type="inferred from homology"/>
<comment type="catalytic activity">
    <reaction evidence="12">
        <text>D-ribose + ATP = D-ribose 5-phosphate + ADP + H(+)</text>
        <dbReference type="Rhea" id="RHEA:13697"/>
        <dbReference type="ChEBI" id="CHEBI:15378"/>
        <dbReference type="ChEBI" id="CHEBI:30616"/>
        <dbReference type="ChEBI" id="CHEBI:47013"/>
        <dbReference type="ChEBI" id="CHEBI:78346"/>
        <dbReference type="ChEBI" id="CHEBI:456216"/>
        <dbReference type="EC" id="2.7.1.15"/>
    </reaction>
</comment>
<dbReference type="PANTHER" id="PTHR10584">
    <property type="entry name" value="SUGAR KINASE"/>
    <property type="match status" value="1"/>
</dbReference>
<dbReference type="InterPro" id="IPR011611">
    <property type="entry name" value="PfkB_dom"/>
</dbReference>